<evidence type="ECO:0000313" key="4">
    <source>
        <dbReference type="Proteomes" id="UP000654257"/>
    </source>
</evidence>
<accession>A0A917G3E4</accession>
<evidence type="ECO:0008006" key="5">
    <source>
        <dbReference type="Google" id="ProtNLM"/>
    </source>
</evidence>
<feature type="transmembrane region" description="Helical" evidence="2">
    <location>
        <begin position="18"/>
        <end position="36"/>
    </location>
</feature>
<protein>
    <recommendedName>
        <fullName evidence="5">DUF4232 domain-containing protein</fullName>
    </recommendedName>
</protein>
<keyword evidence="2" id="KW-0472">Membrane</keyword>
<feature type="region of interest" description="Disordered" evidence="1">
    <location>
        <begin position="43"/>
        <end position="112"/>
    </location>
</feature>
<dbReference type="Proteomes" id="UP000654257">
    <property type="component" value="Unassembled WGS sequence"/>
</dbReference>
<dbReference type="GO" id="GO:0005975">
    <property type="term" value="P:carbohydrate metabolic process"/>
    <property type="evidence" value="ECO:0007669"/>
    <property type="project" value="UniProtKB-ARBA"/>
</dbReference>
<dbReference type="EMBL" id="BMCU01000004">
    <property type="protein sequence ID" value="GGG20822.1"/>
    <property type="molecule type" value="Genomic_DNA"/>
</dbReference>
<dbReference type="RefSeq" id="WP_188546491.1">
    <property type="nucleotide sequence ID" value="NZ_BMCU01000004.1"/>
</dbReference>
<feature type="compositionally biased region" description="Low complexity" evidence="1">
    <location>
        <begin position="46"/>
        <end position="62"/>
    </location>
</feature>
<proteinExistence type="predicted"/>
<reference evidence="3" key="1">
    <citation type="journal article" date="2014" name="Int. J. Syst. Evol. Microbiol.">
        <title>Complete genome sequence of Corynebacterium casei LMG S-19264T (=DSM 44701T), isolated from a smear-ripened cheese.</title>
        <authorList>
            <consortium name="US DOE Joint Genome Institute (JGI-PGF)"/>
            <person name="Walter F."/>
            <person name="Albersmeier A."/>
            <person name="Kalinowski J."/>
            <person name="Ruckert C."/>
        </authorList>
    </citation>
    <scope>NUCLEOTIDE SEQUENCE</scope>
    <source>
        <strain evidence="3">CCM 7905</strain>
    </source>
</reference>
<keyword evidence="2" id="KW-0812">Transmembrane</keyword>
<dbReference type="Gene3D" id="2.60.40.10">
    <property type="entry name" value="Immunoglobulins"/>
    <property type="match status" value="1"/>
</dbReference>
<comment type="caution">
    <text evidence="3">The sequence shown here is derived from an EMBL/GenBank/DDBJ whole genome shotgun (WGS) entry which is preliminary data.</text>
</comment>
<evidence type="ECO:0000256" key="2">
    <source>
        <dbReference type="SAM" id="Phobius"/>
    </source>
</evidence>
<organism evidence="3 4">
    <name type="scientific">Rhodococcoides trifolii</name>
    <dbReference type="NCBI Taxonomy" id="908250"/>
    <lineage>
        <taxon>Bacteria</taxon>
        <taxon>Bacillati</taxon>
        <taxon>Actinomycetota</taxon>
        <taxon>Actinomycetes</taxon>
        <taxon>Mycobacteriales</taxon>
        <taxon>Nocardiaceae</taxon>
        <taxon>Rhodococcoides</taxon>
    </lineage>
</organism>
<evidence type="ECO:0000256" key="1">
    <source>
        <dbReference type="SAM" id="MobiDB-lite"/>
    </source>
</evidence>
<evidence type="ECO:0000313" key="3">
    <source>
        <dbReference type="EMBL" id="GGG20822.1"/>
    </source>
</evidence>
<reference evidence="3" key="2">
    <citation type="submission" date="2020-09" db="EMBL/GenBank/DDBJ databases">
        <authorList>
            <person name="Sun Q."/>
            <person name="Sedlacek I."/>
        </authorList>
    </citation>
    <scope>NUCLEOTIDE SEQUENCE</scope>
    <source>
        <strain evidence="3">CCM 7905</strain>
    </source>
</reference>
<keyword evidence="2" id="KW-1133">Transmembrane helix</keyword>
<feature type="compositionally biased region" description="Gly residues" evidence="1">
    <location>
        <begin position="78"/>
        <end position="87"/>
    </location>
</feature>
<dbReference type="InterPro" id="IPR013783">
    <property type="entry name" value="Ig-like_fold"/>
</dbReference>
<name>A0A917G3E4_9NOCA</name>
<sequence length="235" mass="23822">MLEPNGPLPPEIYWRRRALAIGVAVVALVLVVWLIVSLTSSDDPDATATGASATLTPTPTTTYRPDASSNPGPDAQASGGGGGGGAAAGSTTTTTTASGSSTPAAPGQCSDQSLAVKASPDQPTYQAGQEPKFTIVVTNIGTSACSRDLGSGLQQVLVYTLENQRLWSNIDCFPATAADVRNLAPGQQAPFTVTWSATTSEPGCTAPRNPVGAGAYSVVGQLGELRSSPETFNIA</sequence>
<gene>
    <name evidence="3" type="ORF">GCM10007304_38390</name>
</gene>
<keyword evidence="4" id="KW-1185">Reference proteome</keyword>
<feature type="compositionally biased region" description="Low complexity" evidence="1">
    <location>
        <begin position="88"/>
        <end position="107"/>
    </location>
</feature>
<dbReference type="AlphaFoldDB" id="A0A917G3E4"/>